<gene>
    <name evidence="4" type="ORF">ACFQMJ_31530</name>
</gene>
<keyword evidence="2" id="KW-0732">Signal</keyword>
<dbReference type="Pfam" id="PF00395">
    <property type="entry name" value="SLH"/>
    <property type="match status" value="3"/>
</dbReference>
<sequence length="1153" mass="123456">MSYFKSGFSALAAFVFLFTSVGIIAPGTAGATAATYYQELDLTGNSAGWNGNPAKDISFSIPAVTERPGTIAQLLIYAYDIRAEDGETARVYWGEDESGLYLGDLSGMASQWSVSVLEVPLDAIQNTNPVYITVNDTSGGSAWEVEIAWAQLLFDGGPGIDARVDDPTVTYLGPYINVFWYLQGLNAGAYVSPAQVIDENGYNLREITGSHNFSSPDRVTSSFAAFNQGTVHTTHFMIGDPYEGNMNRLGRVHHIVTIKTSQVPVLDRLAFKDNGQNIELSPSFAPLTRAYSSTVSYSTAEVTPVAIPFEGHAVTARINGSATDPFAPVPSSIPLQVGRNTIEYLVTNVEDPAGKIYTVTIDRLPKLDSLVGSPAMTLSPVFDGDMPNPASGYHSSVENHVDKIVLTPILPAGAGLNPEDVAVSINGQPFEALVAGTSNTSELPLNVGRNAITVRVTSPDDHVYTDYPFTMDRAPALADLSFSAGDEALTPGFSSNEYVYSTVVGHAETPIGLTPTVNDGETVELRVNSNNEADFAAIVPNVQTGGLALIAGINKVEVRVKSSDYDTALSAVPGAEKANLVKIYTFNVARFPFLTDLVVSGENLTESFDAAKLDYSINRTIPYTQPFVKVMPTSSDSPVKLEVRVNGGAYETIDSGTESEELTMQSGANKIDIKSTSVNPLDQQEYSTVYSVVVNKGAPPQGSSSSSPTSSGPSYRAFELDAGIDNKGQRMLVTDMIGKELTLSAYLVKSDGTRLDSPAIPIDSNGRFTLSNIPSGTYSMVMNVNGPSGEKLAGGVSRLTVGAGDSGKASGKPIDPQSKATDASTGDALQGVKITLYWADTALNRSKGRTPGEIVKLPALAHFAPHKNNAVQTTPVEGTFGWVPFIDGDYYFIAVKDGYEKYDSREDDRNRPLGDDSSIKDGIIHVAHSVFTYDLAMKPDGWEEPGGTHRSYMKGYPDGSFKPERGISRAELAAVLVRILPQRAFATQNAHNLSDLAEPFWAAESINIALDQGWMKGTAAGAFHPDKLVTRAELAQVAYNIKAEEWNSISSPVSTAFNDVRGHWGADAITAAASNGIVEGYADGSFKPNNAVTRAEAATLLNRLLDRTPGKVGEQPLWPDVPTSHWAYKNIMEASVTHRYNRSAAGSELWSEK</sequence>
<dbReference type="PANTHER" id="PTHR43308">
    <property type="entry name" value="OUTER MEMBRANE PROTEIN ALPHA-RELATED"/>
    <property type="match status" value="1"/>
</dbReference>
<accession>A0ABW2FIU6</accession>
<reference evidence="5" key="1">
    <citation type="journal article" date="2019" name="Int. J. Syst. Evol. Microbiol.">
        <title>The Global Catalogue of Microorganisms (GCM) 10K type strain sequencing project: providing services to taxonomists for standard genome sequencing and annotation.</title>
        <authorList>
            <consortium name="The Broad Institute Genomics Platform"/>
            <consortium name="The Broad Institute Genome Sequencing Center for Infectious Disease"/>
            <person name="Wu L."/>
            <person name="Ma J."/>
        </authorList>
    </citation>
    <scope>NUCLEOTIDE SEQUENCE [LARGE SCALE GENOMIC DNA]</scope>
    <source>
        <strain evidence="5">KCTC 12907</strain>
    </source>
</reference>
<evidence type="ECO:0000259" key="3">
    <source>
        <dbReference type="PROSITE" id="PS51272"/>
    </source>
</evidence>
<dbReference type="EMBL" id="JBHTAI010000029">
    <property type="protein sequence ID" value="MFC7153093.1"/>
    <property type="molecule type" value="Genomic_DNA"/>
</dbReference>
<name>A0ABW2FIU6_9BACL</name>
<feature type="domain" description="SLH" evidence="3">
    <location>
        <begin position="1052"/>
        <end position="1115"/>
    </location>
</feature>
<keyword evidence="5" id="KW-1185">Reference proteome</keyword>
<comment type="caution">
    <text evidence="4">The sequence shown here is derived from an EMBL/GenBank/DDBJ whole genome shotgun (WGS) entry which is preliminary data.</text>
</comment>
<feature type="domain" description="SLH" evidence="3">
    <location>
        <begin position="989"/>
        <end position="1051"/>
    </location>
</feature>
<organism evidence="4 5">
    <name type="scientific">Cohnella cellulosilytica</name>
    <dbReference type="NCBI Taxonomy" id="986710"/>
    <lineage>
        <taxon>Bacteria</taxon>
        <taxon>Bacillati</taxon>
        <taxon>Bacillota</taxon>
        <taxon>Bacilli</taxon>
        <taxon>Bacillales</taxon>
        <taxon>Paenibacillaceae</taxon>
        <taxon>Cohnella</taxon>
    </lineage>
</organism>
<feature type="signal peptide" evidence="2">
    <location>
        <begin position="1"/>
        <end position="25"/>
    </location>
</feature>
<dbReference type="Pfam" id="PF12733">
    <property type="entry name" value="Cadherin-like"/>
    <property type="match status" value="3"/>
</dbReference>
<evidence type="ECO:0000256" key="1">
    <source>
        <dbReference type="SAM" id="MobiDB-lite"/>
    </source>
</evidence>
<dbReference type="InterPro" id="IPR051465">
    <property type="entry name" value="Cell_Envelope_Struct_Comp"/>
</dbReference>
<dbReference type="InterPro" id="IPR025883">
    <property type="entry name" value="Cadherin-like_domain"/>
</dbReference>
<protein>
    <submittedName>
        <fullName evidence="4">S-layer homology domain-containing protein</fullName>
    </submittedName>
</protein>
<dbReference type="PROSITE" id="PS51272">
    <property type="entry name" value="SLH"/>
    <property type="match status" value="3"/>
</dbReference>
<feature type="chain" id="PRO_5047540704" evidence="2">
    <location>
        <begin position="26"/>
        <end position="1153"/>
    </location>
</feature>
<evidence type="ECO:0000313" key="5">
    <source>
        <dbReference type="Proteomes" id="UP001596378"/>
    </source>
</evidence>
<dbReference type="RefSeq" id="WP_378050137.1">
    <property type="nucleotide sequence ID" value="NZ_JBHMDN010000024.1"/>
</dbReference>
<dbReference type="PANTHER" id="PTHR43308:SF5">
    <property type="entry name" value="S-LAYER PROTEIN _ PEPTIDOGLYCAN ENDO-BETA-N-ACETYLGLUCOSAMINIDASE"/>
    <property type="match status" value="1"/>
</dbReference>
<evidence type="ECO:0000313" key="4">
    <source>
        <dbReference type="EMBL" id="MFC7153093.1"/>
    </source>
</evidence>
<proteinExistence type="predicted"/>
<feature type="region of interest" description="Disordered" evidence="1">
    <location>
        <begin position="803"/>
        <end position="825"/>
    </location>
</feature>
<dbReference type="Proteomes" id="UP001596378">
    <property type="component" value="Unassembled WGS sequence"/>
</dbReference>
<dbReference type="InterPro" id="IPR001119">
    <property type="entry name" value="SLH_dom"/>
</dbReference>
<evidence type="ECO:0000256" key="2">
    <source>
        <dbReference type="SAM" id="SignalP"/>
    </source>
</evidence>
<feature type="domain" description="SLH" evidence="3">
    <location>
        <begin position="927"/>
        <end position="988"/>
    </location>
</feature>